<dbReference type="AlphaFoldDB" id="A0A6N7ERD4"/>
<dbReference type="PANTHER" id="PTHR34293:SF1">
    <property type="entry name" value="HTH-TYPE TRANSCRIPTIONAL REGULATOR TRMBL2"/>
    <property type="match status" value="1"/>
</dbReference>
<dbReference type="OrthoDB" id="5932488at2"/>
<feature type="domain" description="HTH luxR-type" evidence="1">
    <location>
        <begin position="258"/>
        <end position="323"/>
    </location>
</feature>
<sequence>MFEPLGLDERALAAYRALLESPALTPARLGEILELTDGELKQSLDLLEEKGFLRRSHADPTNLRTESPQVAFERLVGQREKELHREQEQLSSMRSDAAALVDEYHRTLQSERHGEFERLVGTDQIFSRIVELVQNVEFSMDSIVTKAPLPHVLGQAKADEEPMLSRGVKLRTLYPASARHDDAVIEYAQWFRDHGGEARTAVALPVRVLIYDEKIALVTSDPHNLSQGAVLLNTPGAITAFQALFDLLWQSGAELPERPASENEVRAEESELLQLLSRGMKDEAIARSLGISIRTVRRMINVLSTRVEATSRFELGARAVERGWL</sequence>
<dbReference type="SUPFAM" id="SSF46785">
    <property type="entry name" value="Winged helix' DNA-binding domain"/>
    <property type="match status" value="1"/>
</dbReference>
<dbReference type="SUPFAM" id="SSF46894">
    <property type="entry name" value="C-terminal effector domain of the bipartite response regulators"/>
    <property type="match status" value="1"/>
</dbReference>
<dbReference type="Gene3D" id="1.10.10.10">
    <property type="entry name" value="Winged helix-like DNA-binding domain superfamily/Winged helix DNA-binding domain"/>
    <property type="match status" value="2"/>
</dbReference>
<gene>
    <name evidence="2" type="ORF">GB881_16735</name>
</gene>
<dbReference type="GO" id="GO:0006355">
    <property type="term" value="P:regulation of DNA-templated transcription"/>
    <property type="evidence" value="ECO:0007669"/>
    <property type="project" value="InterPro"/>
</dbReference>
<evidence type="ECO:0000259" key="1">
    <source>
        <dbReference type="PROSITE" id="PS50043"/>
    </source>
</evidence>
<evidence type="ECO:0000313" key="2">
    <source>
        <dbReference type="EMBL" id="MPV38666.1"/>
    </source>
</evidence>
<organism evidence="2 3">
    <name type="scientific">Georgenia subflava</name>
    <dbReference type="NCBI Taxonomy" id="1622177"/>
    <lineage>
        <taxon>Bacteria</taxon>
        <taxon>Bacillati</taxon>
        <taxon>Actinomycetota</taxon>
        <taxon>Actinomycetes</taxon>
        <taxon>Micrococcales</taxon>
        <taxon>Bogoriellaceae</taxon>
        <taxon>Georgenia</taxon>
    </lineage>
</organism>
<evidence type="ECO:0000313" key="3">
    <source>
        <dbReference type="Proteomes" id="UP000437709"/>
    </source>
</evidence>
<dbReference type="SMART" id="SM00421">
    <property type="entry name" value="HTH_LUXR"/>
    <property type="match status" value="1"/>
</dbReference>
<proteinExistence type="predicted"/>
<dbReference type="GO" id="GO:0003677">
    <property type="term" value="F:DNA binding"/>
    <property type="evidence" value="ECO:0007669"/>
    <property type="project" value="InterPro"/>
</dbReference>
<dbReference type="EMBL" id="WHPC01000098">
    <property type="protein sequence ID" value="MPV38666.1"/>
    <property type="molecule type" value="Genomic_DNA"/>
</dbReference>
<dbReference type="RefSeq" id="WP_152194259.1">
    <property type="nucleotide sequence ID" value="NZ_VUKD01000001.1"/>
</dbReference>
<dbReference type="InterPro" id="IPR016032">
    <property type="entry name" value="Sig_transdc_resp-reg_C-effctor"/>
</dbReference>
<dbReference type="Proteomes" id="UP000437709">
    <property type="component" value="Unassembled WGS sequence"/>
</dbReference>
<dbReference type="InterPro" id="IPR036388">
    <property type="entry name" value="WH-like_DNA-bd_sf"/>
</dbReference>
<dbReference type="InterPro" id="IPR000792">
    <property type="entry name" value="Tscrpt_reg_LuxR_C"/>
</dbReference>
<reference evidence="2 3" key="1">
    <citation type="submission" date="2019-10" db="EMBL/GenBank/DDBJ databases">
        <title>Georgenia wutianyii sp. nov. and Georgenia yuyongxinii sp. nov. isolated from plateau pika (Ochotona curzoniae) in the Qinghai-Tibet plateau of China.</title>
        <authorList>
            <person name="Tian Z."/>
        </authorList>
    </citation>
    <scope>NUCLEOTIDE SEQUENCE [LARGE SCALE GENOMIC DNA]</scope>
    <source>
        <strain evidence="2 3">JCM 19765</strain>
    </source>
</reference>
<dbReference type="PANTHER" id="PTHR34293">
    <property type="entry name" value="HTH-TYPE TRANSCRIPTIONAL REGULATOR TRMBL2"/>
    <property type="match status" value="1"/>
</dbReference>
<protein>
    <recommendedName>
        <fullName evidence="1">HTH luxR-type domain-containing protein</fullName>
    </recommendedName>
</protein>
<accession>A0A6N7ERD4</accession>
<dbReference type="InterPro" id="IPR036390">
    <property type="entry name" value="WH_DNA-bd_sf"/>
</dbReference>
<keyword evidence="3" id="KW-1185">Reference proteome</keyword>
<dbReference type="InterPro" id="IPR051797">
    <property type="entry name" value="TrmB-like"/>
</dbReference>
<name>A0A6N7ERD4_9MICO</name>
<dbReference type="PROSITE" id="PS50043">
    <property type="entry name" value="HTH_LUXR_2"/>
    <property type="match status" value="1"/>
</dbReference>
<comment type="caution">
    <text evidence="2">The sequence shown here is derived from an EMBL/GenBank/DDBJ whole genome shotgun (WGS) entry which is preliminary data.</text>
</comment>